<protein>
    <submittedName>
        <fullName evidence="1">Uncharacterized protein</fullName>
    </submittedName>
</protein>
<accession>A0AAI9UZD2</accession>
<name>A0AAI9UZD2_9PEZI</name>
<sequence length="106" mass="12082">MYTTGRKLRGLLYCAYRRAHRAAYIHSDPARYHDQIALFFEFSSVLLWQKKKFELSRWRENGSSQLSNPEALLGGIFTPFTPAVRGGLLDCYREPGIALAGEDQPS</sequence>
<dbReference type="EMBL" id="MLGG01000002">
    <property type="protein sequence ID" value="KAK1467325.1"/>
    <property type="molecule type" value="Genomic_DNA"/>
</dbReference>
<keyword evidence="2" id="KW-1185">Reference proteome</keyword>
<dbReference type="AlphaFoldDB" id="A0AAI9UZD2"/>
<comment type="caution">
    <text evidence="1">The sequence shown here is derived from an EMBL/GenBank/DDBJ whole genome shotgun (WGS) entry which is preliminary data.</text>
</comment>
<proteinExistence type="predicted"/>
<gene>
    <name evidence="1" type="ORF">CMEL01_11318</name>
</gene>
<organism evidence="1 2">
    <name type="scientific">Colletotrichum melonis</name>
    <dbReference type="NCBI Taxonomy" id="1209925"/>
    <lineage>
        <taxon>Eukaryota</taxon>
        <taxon>Fungi</taxon>
        <taxon>Dikarya</taxon>
        <taxon>Ascomycota</taxon>
        <taxon>Pezizomycotina</taxon>
        <taxon>Sordariomycetes</taxon>
        <taxon>Hypocreomycetidae</taxon>
        <taxon>Glomerellales</taxon>
        <taxon>Glomerellaceae</taxon>
        <taxon>Colletotrichum</taxon>
        <taxon>Colletotrichum acutatum species complex</taxon>
    </lineage>
</organism>
<dbReference type="Proteomes" id="UP001239795">
    <property type="component" value="Unassembled WGS sequence"/>
</dbReference>
<reference evidence="1 2" key="1">
    <citation type="submission" date="2016-10" db="EMBL/GenBank/DDBJ databases">
        <title>The genome sequence of Colletotrichum fioriniae PJ7.</title>
        <authorList>
            <person name="Baroncelli R."/>
        </authorList>
    </citation>
    <scope>NUCLEOTIDE SEQUENCE [LARGE SCALE GENOMIC DNA]</scope>
    <source>
        <strain evidence="1">Col 31</strain>
    </source>
</reference>
<evidence type="ECO:0000313" key="2">
    <source>
        <dbReference type="Proteomes" id="UP001239795"/>
    </source>
</evidence>
<evidence type="ECO:0000313" key="1">
    <source>
        <dbReference type="EMBL" id="KAK1467325.1"/>
    </source>
</evidence>